<dbReference type="AlphaFoldDB" id="A0A6J6YB90"/>
<dbReference type="EMBL" id="CAFAAL010000069">
    <property type="protein sequence ID" value="CAB4805334.1"/>
    <property type="molecule type" value="Genomic_DNA"/>
</dbReference>
<dbReference type="EMBL" id="CAFBMF010000030">
    <property type="protein sequence ID" value="CAB4895782.1"/>
    <property type="molecule type" value="Genomic_DNA"/>
</dbReference>
<sequence>MSFDAVMIMAPSAAQMYNAYTSGPSSDSRRKYSAVDSDTSAKAPAIPIQQNIVKWSIEIALLMMMRAPFLLMSCHKNISTISAATANSTVPIAYQARGQARVSAASTKLIIMPPSRMMIGVIANQSIDG</sequence>
<evidence type="ECO:0000313" key="2">
    <source>
        <dbReference type="EMBL" id="CAB4895782.1"/>
    </source>
</evidence>
<gene>
    <name evidence="1" type="ORF">UFOPK3004_00902</name>
    <name evidence="2" type="ORF">UFOPK3494_00666</name>
</gene>
<name>A0A6J6YB90_9ZZZZ</name>
<organism evidence="1">
    <name type="scientific">freshwater metagenome</name>
    <dbReference type="NCBI Taxonomy" id="449393"/>
    <lineage>
        <taxon>unclassified sequences</taxon>
        <taxon>metagenomes</taxon>
        <taxon>ecological metagenomes</taxon>
    </lineage>
</organism>
<evidence type="ECO:0000313" key="1">
    <source>
        <dbReference type="EMBL" id="CAB4805334.1"/>
    </source>
</evidence>
<accession>A0A6J6YB90</accession>
<protein>
    <submittedName>
        <fullName evidence="1">Unannotated protein</fullName>
    </submittedName>
</protein>
<proteinExistence type="predicted"/>
<reference evidence="1" key="1">
    <citation type="submission" date="2020-05" db="EMBL/GenBank/DDBJ databases">
        <authorList>
            <person name="Chiriac C."/>
            <person name="Salcher M."/>
            <person name="Ghai R."/>
            <person name="Kavagutti S V."/>
        </authorList>
    </citation>
    <scope>NUCLEOTIDE SEQUENCE</scope>
</reference>